<gene>
    <name evidence="1" type="primary">cmk_8</name>
    <name evidence="1" type="ORF">GALL_391000</name>
</gene>
<dbReference type="Gene3D" id="3.40.50.300">
    <property type="entry name" value="P-loop containing nucleotide triphosphate hydrolases"/>
    <property type="match status" value="1"/>
</dbReference>
<proteinExistence type="predicted"/>
<keyword evidence="1" id="KW-0808">Transferase</keyword>
<dbReference type="EC" id="2.7.4.25" evidence="1"/>
<accession>A0A1J5QTD6</accession>
<dbReference type="AlphaFoldDB" id="A0A1J5QTD6"/>
<protein>
    <submittedName>
        <fullName evidence="1">Cytidylate kinase</fullName>
        <ecNumber evidence="1">2.7.4.25</ecNumber>
    </submittedName>
</protein>
<comment type="caution">
    <text evidence="1">The sequence shown here is derived from an EMBL/GenBank/DDBJ whole genome shotgun (WGS) entry which is preliminary data.</text>
</comment>
<organism evidence="1">
    <name type="scientific">mine drainage metagenome</name>
    <dbReference type="NCBI Taxonomy" id="410659"/>
    <lineage>
        <taxon>unclassified sequences</taxon>
        <taxon>metagenomes</taxon>
        <taxon>ecological metagenomes</taxon>
    </lineage>
</organism>
<dbReference type="EMBL" id="MLJW01001261">
    <property type="protein sequence ID" value="OIQ79173.1"/>
    <property type="molecule type" value="Genomic_DNA"/>
</dbReference>
<dbReference type="SUPFAM" id="SSF52540">
    <property type="entry name" value="P-loop containing nucleoside triphosphate hydrolases"/>
    <property type="match status" value="1"/>
</dbReference>
<sequence length="201" mass="21680">MTDHDVRPDGRSAVSDVGTSVRAAPARLGAVRLVCVDGPAGSGKTTFAGPLGAELDAQVLHMDDLYEGWSGLADAWRRLAVWVLEPLAQGEPGRYRRYDWAAGEFAEWHDVPVAPVLVVEGCGSAPRAVDGWASLVVWIEAPREVRIARGVARDGAAVLEHWIPWMAQEDAVFAVEGTRDRADVTVDGFGRVVNRRTGASR</sequence>
<dbReference type="GO" id="GO:0016301">
    <property type="term" value="F:kinase activity"/>
    <property type="evidence" value="ECO:0007669"/>
    <property type="project" value="UniProtKB-KW"/>
</dbReference>
<evidence type="ECO:0000313" key="1">
    <source>
        <dbReference type="EMBL" id="OIQ79173.1"/>
    </source>
</evidence>
<name>A0A1J5QTD6_9ZZZZ</name>
<keyword evidence="1" id="KW-0418">Kinase</keyword>
<reference evidence="1" key="1">
    <citation type="submission" date="2016-10" db="EMBL/GenBank/DDBJ databases">
        <title>Sequence of Gallionella enrichment culture.</title>
        <authorList>
            <person name="Poehlein A."/>
            <person name="Muehling M."/>
            <person name="Daniel R."/>
        </authorList>
    </citation>
    <scope>NUCLEOTIDE SEQUENCE</scope>
</reference>
<dbReference type="InterPro" id="IPR027417">
    <property type="entry name" value="P-loop_NTPase"/>
</dbReference>